<evidence type="ECO:0000313" key="3">
    <source>
        <dbReference type="Proteomes" id="UP001362999"/>
    </source>
</evidence>
<keyword evidence="1" id="KW-1133">Transmembrane helix</keyword>
<sequence length="264" mass="29913">MLYDSALTGIAAASASILLYHALQKSYTTQRQRAWIITGFASAFTTLCSAPFVLDVVWSRGDLRALHPRFHLAALTCRAFQGSLLADLIVGCKYYRSSVTICWGWIHHCTYILLIQFLIHRRWAHFFCLALVMELPTAYLALSFLHPRVRHDGLFCATFLVTRILFHLFLLHALCTSRGLAVVQGSYLPALFMALAFPGHAVWFVQSVRGAIRRRCVRRASMSQIEKQQPPERTVFPDQALVSASLASLEEPQWRRVEIMLSAM</sequence>
<dbReference type="EMBL" id="JAWWNJ010000019">
    <property type="protein sequence ID" value="KAK7035924.1"/>
    <property type="molecule type" value="Genomic_DNA"/>
</dbReference>
<reference evidence="2 3" key="1">
    <citation type="journal article" date="2024" name="J Genomics">
        <title>Draft genome sequencing and assembly of Favolaschia claudopus CIRM-BRFM 2984 isolated from oak limbs.</title>
        <authorList>
            <person name="Navarro D."/>
            <person name="Drula E."/>
            <person name="Chaduli D."/>
            <person name="Cazenave R."/>
            <person name="Ahrendt S."/>
            <person name="Wang J."/>
            <person name="Lipzen A."/>
            <person name="Daum C."/>
            <person name="Barry K."/>
            <person name="Grigoriev I.V."/>
            <person name="Favel A."/>
            <person name="Rosso M.N."/>
            <person name="Martin F."/>
        </authorList>
    </citation>
    <scope>NUCLEOTIDE SEQUENCE [LARGE SCALE GENOMIC DNA]</scope>
    <source>
        <strain evidence="2 3">CIRM-BRFM 2984</strain>
    </source>
</reference>
<feature type="transmembrane region" description="Helical" evidence="1">
    <location>
        <begin position="154"/>
        <end position="174"/>
    </location>
</feature>
<keyword evidence="1 2" id="KW-0812">Transmembrane</keyword>
<comment type="caution">
    <text evidence="2">The sequence shown here is derived from an EMBL/GenBank/DDBJ whole genome shotgun (WGS) entry which is preliminary data.</text>
</comment>
<evidence type="ECO:0000313" key="2">
    <source>
        <dbReference type="EMBL" id="KAK7035924.1"/>
    </source>
</evidence>
<feature type="transmembrane region" description="Helical" evidence="1">
    <location>
        <begin position="186"/>
        <end position="205"/>
    </location>
</feature>
<evidence type="ECO:0000256" key="1">
    <source>
        <dbReference type="SAM" id="Phobius"/>
    </source>
</evidence>
<keyword evidence="1" id="KW-0472">Membrane</keyword>
<gene>
    <name evidence="2" type="ORF">R3P38DRAFT_610423</name>
</gene>
<organism evidence="2 3">
    <name type="scientific">Favolaschia claudopus</name>
    <dbReference type="NCBI Taxonomy" id="2862362"/>
    <lineage>
        <taxon>Eukaryota</taxon>
        <taxon>Fungi</taxon>
        <taxon>Dikarya</taxon>
        <taxon>Basidiomycota</taxon>
        <taxon>Agaricomycotina</taxon>
        <taxon>Agaricomycetes</taxon>
        <taxon>Agaricomycetidae</taxon>
        <taxon>Agaricales</taxon>
        <taxon>Marasmiineae</taxon>
        <taxon>Mycenaceae</taxon>
        <taxon>Favolaschia</taxon>
    </lineage>
</organism>
<feature type="transmembrane region" description="Helical" evidence="1">
    <location>
        <begin position="35"/>
        <end position="58"/>
    </location>
</feature>
<dbReference type="AlphaFoldDB" id="A0AAW0C8X5"/>
<feature type="transmembrane region" description="Helical" evidence="1">
    <location>
        <begin position="6"/>
        <end position="23"/>
    </location>
</feature>
<feature type="transmembrane region" description="Helical" evidence="1">
    <location>
        <begin position="123"/>
        <end position="142"/>
    </location>
</feature>
<proteinExistence type="predicted"/>
<accession>A0AAW0C8X5</accession>
<feature type="transmembrane region" description="Helical" evidence="1">
    <location>
        <begin position="97"/>
        <end position="117"/>
    </location>
</feature>
<keyword evidence="3" id="KW-1185">Reference proteome</keyword>
<feature type="transmembrane region" description="Helical" evidence="1">
    <location>
        <begin position="70"/>
        <end position="90"/>
    </location>
</feature>
<protein>
    <submittedName>
        <fullName evidence="2">Transmembrane protein</fullName>
    </submittedName>
</protein>
<name>A0AAW0C8X5_9AGAR</name>
<dbReference type="Proteomes" id="UP001362999">
    <property type="component" value="Unassembled WGS sequence"/>
</dbReference>